<dbReference type="AlphaFoldDB" id="A0A3E0WDS6"/>
<protein>
    <submittedName>
        <fullName evidence="1">Uncharacterized protein</fullName>
    </submittedName>
</protein>
<gene>
    <name evidence="1" type="ORF">B7R25_06120</name>
</gene>
<name>A0A3E0WDS6_9MICO</name>
<comment type="caution">
    <text evidence="1">The sequence shown here is derived from an EMBL/GenBank/DDBJ whole genome shotgun (WGS) entry which is preliminary data.</text>
</comment>
<dbReference type="Proteomes" id="UP000257080">
    <property type="component" value="Unassembled WGS sequence"/>
</dbReference>
<reference evidence="1 2" key="1">
    <citation type="submission" date="2017-04" db="EMBL/GenBank/DDBJ databases">
        <title>Comparative genome analysis of Subtercola boreus.</title>
        <authorList>
            <person name="Cho Y.-J."/>
            <person name="Cho A."/>
            <person name="Kim O.-S."/>
            <person name="Lee J.-I."/>
        </authorList>
    </citation>
    <scope>NUCLEOTIDE SEQUENCE [LARGE SCALE GENOMIC DNA]</scope>
    <source>
        <strain evidence="1 2">P28004</strain>
    </source>
</reference>
<evidence type="ECO:0000313" key="1">
    <source>
        <dbReference type="EMBL" id="RFA27900.1"/>
    </source>
</evidence>
<sequence>MADSSSNRVLAASSRFEVVSESQTAWLHGTDGMTRWIALFDDEPSAAVIDSDERWCAVAGVGLIVYFLSDPFATYAPHQLSEQWTEVGLGAWRIDSLRQIAPSRLEVLSSGSRRWVTITSDSRLVVSG</sequence>
<organism evidence="1 2">
    <name type="scientific">Subtercola boreus</name>
    <dbReference type="NCBI Taxonomy" id="120213"/>
    <lineage>
        <taxon>Bacteria</taxon>
        <taxon>Bacillati</taxon>
        <taxon>Actinomycetota</taxon>
        <taxon>Actinomycetes</taxon>
        <taxon>Micrococcales</taxon>
        <taxon>Microbacteriaceae</taxon>
        <taxon>Subtercola</taxon>
    </lineage>
</organism>
<evidence type="ECO:0000313" key="2">
    <source>
        <dbReference type="Proteomes" id="UP000257080"/>
    </source>
</evidence>
<accession>A0A3E0WDS6</accession>
<dbReference type="EMBL" id="NBXE01000018">
    <property type="protein sequence ID" value="RFA27900.1"/>
    <property type="molecule type" value="Genomic_DNA"/>
</dbReference>
<proteinExistence type="predicted"/>